<sequence length="901" mass="103995">MTQDNQTDISSGLQQVILSTSVVGKNNREKELQYRKIDKIQDFNDVSDGRSIDDFFELDSLTFDKWVPLLRKSIEAEQLHPLVDNLYNSIDDHFEGLETQLLQDAQISDKLKTSIPQISNIQDIIEGSLSADISNLQNALTKSTTEVILKKEVYLNNKKISSKVKETSILISKVLRILELANNCQDLIIEKNFFKALQNIETLEQIYLQEFKNYNFQFLNEIYGSIPFLKSSIKDECVNLIKNSFNLNLGKNLLTVGDQFFQVYRDELLPVWIEVKDTMKLGNFKFNSPIEISLRDQNITSKLNLSNFFDLDEFHDSILIFQKLNEFDYLFTELTTEYAFRKNKIIHPLSWKNATNGISNTPGSSGNTGNANNSGNSEAFQKLLSVKFLKEYFLKLLGFLLYDINLNRATDYIIVCNNYNATNEFWDGIMQLISPSLEYFVQNILNTEEELTEFKDFMCIFIAILENYELNIDSLYAFLISIFKKFCKLATNAFEEEFQVLLNDDDFMPLTINDRQLYEKVTKICWMKDSDDMLVEQNGNDDDFIVTLPFSPLYPMTCTLIKKTYTKLISFISSFFRHELHTVNSILVTTVDHLFNDIVNHKIRAKLDTTSREEIAQILINLDYFIIAANKFSKLMETENIMQNPDIGIKLSSINNYEESRKQAESQLIELIDNKVSDILETVELDWNATVTREEPDFSIVDIAQFLEMMFSSTLVNLPYSVQTLLIFREFDSLTTQFLNILLHETPAKITKESVLNFEVDIKYLKSIISRIFPSSDGIEDEENDLNGLRAPPTPISQVNNSIHSPSLIENNIKSLKATFTELEQCLDLLKLDNVEEYSDPEIRMRRFARIRPDDASILLNKVKPITSQREVVSASRDSTSPLPMESLNTHRIAKFFKNKK</sequence>
<accession>G8BTV9</accession>
<keyword evidence="4" id="KW-0175">Coiled coil</keyword>
<dbReference type="GO" id="GO:0005935">
    <property type="term" value="C:cellular bud neck"/>
    <property type="evidence" value="ECO:0007669"/>
    <property type="project" value="EnsemblFungi"/>
</dbReference>
<dbReference type="KEGG" id="tpf:TPHA_0E02450"/>
<evidence type="ECO:0000256" key="2">
    <source>
        <dbReference type="ARBA" id="ARBA00022448"/>
    </source>
</evidence>
<gene>
    <name evidence="8" type="primary">TPHA0E02450</name>
    <name evidence="8" type="ordered locus">TPHA_0E02450</name>
</gene>
<dbReference type="InterPro" id="IPR007225">
    <property type="entry name" value="EXOC6/Sec15"/>
</dbReference>
<dbReference type="OMA" id="NAVMGIN"/>
<proteinExistence type="inferred from homology"/>
<dbReference type="GO" id="GO:0090522">
    <property type="term" value="P:vesicle tethering involved in exocytosis"/>
    <property type="evidence" value="ECO:0007669"/>
    <property type="project" value="UniProtKB-UniRule"/>
</dbReference>
<dbReference type="InterPro" id="IPR046361">
    <property type="entry name" value="EXOC6/Sec15_C"/>
</dbReference>
<evidence type="ECO:0000313" key="8">
    <source>
        <dbReference type="EMBL" id="CCE63337.1"/>
    </source>
</evidence>
<dbReference type="GeneID" id="11531172"/>
<dbReference type="GO" id="GO:0000145">
    <property type="term" value="C:exocyst"/>
    <property type="evidence" value="ECO:0007669"/>
    <property type="project" value="UniProtKB-UniRule"/>
</dbReference>
<dbReference type="Gene3D" id="1.20.58.670">
    <property type="entry name" value="Dsl1p vesicle tethering complex, Tip20p subunit, domain D"/>
    <property type="match status" value="1"/>
</dbReference>
<feature type="domain" description="Exocyst complex subunit EXOC6/Sec15 C-terminal" evidence="6">
    <location>
        <begin position="474"/>
        <end position="862"/>
    </location>
</feature>
<keyword evidence="3 5" id="KW-0268">Exocytosis</keyword>
<dbReference type="GO" id="GO:0000131">
    <property type="term" value="C:incipient cellular bud site"/>
    <property type="evidence" value="ECO:0007669"/>
    <property type="project" value="EnsemblFungi"/>
</dbReference>
<evidence type="ECO:0000256" key="4">
    <source>
        <dbReference type="ARBA" id="ARBA00023054"/>
    </source>
</evidence>
<dbReference type="PIRSF" id="PIRSF025007">
    <property type="entry name" value="Sec15"/>
    <property type="match status" value="1"/>
</dbReference>
<dbReference type="OrthoDB" id="10267033at2759"/>
<dbReference type="InterPro" id="IPR048359">
    <property type="entry name" value="EXOC6_Sec15_N"/>
</dbReference>
<comment type="similarity">
    <text evidence="1 5">Belongs to the SEC15 family.</text>
</comment>
<dbReference type="GO" id="GO:0006893">
    <property type="term" value="P:Golgi to plasma membrane transport"/>
    <property type="evidence" value="ECO:0007669"/>
    <property type="project" value="EnsemblFungi"/>
</dbReference>
<dbReference type="GO" id="GO:0005934">
    <property type="term" value="C:cellular bud tip"/>
    <property type="evidence" value="ECO:0007669"/>
    <property type="project" value="EnsemblFungi"/>
</dbReference>
<reference evidence="8 9" key="1">
    <citation type="journal article" date="2011" name="Proc. Natl. Acad. Sci. U.S.A.">
        <title>Evolutionary erosion of yeast sex chromosomes by mating-type switching accidents.</title>
        <authorList>
            <person name="Gordon J.L."/>
            <person name="Armisen D."/>
            <person name="Proux-Wera E."/>
            <person name="Oheigeartaigh S.S."/>
            <person name="Byrne K.P."/>
            <person name="Wolfe K.H."/>
        </authorList>
    </citation>
    <scope>NUCLEOTIDE SEQUENCE [LARGE SCALE GENOMIC DNA]</scope>
    <source>
        <strain evidence="9">ATCC 24235 / CBS 4417 / NBRC 1672 / NRRL Y-8282 / UCD 70-5</strain>
    </source>
</reference>
<dbReference type="HOGENOM" id="CLU_009437_1_0_1"/>
<dbReference type="Pfam" id="PF04091">
    <property type="entry name" value="Sec15_C"/>
    <property type="match status" value="1"/>
</dbReference>
<evidence type="ECO:0000256" key="1">
    <source>
        <dbReference type="ARBA" id="ARBA00007944"/>
    </source>
</evidence>
<evidence type="ECO:0000259" key="7">
    <source>
        <dbReference type="Pfam" id="PF20651"/>
    </source>
</evidence>
<dbReference type="RefSeq" id="XP_003685771.1">
    <property type="nucleotide sequence ID" value="XM_003685723.1"/>
</dbReference>
<keyword evidence="9" id="KW-1185">Reference proteome</keyword>
<dbReference type="AlphaFoldDB" id="G8BTV9"/>
<keyword evidence="2 5" id="KW-0813">Transport</keyword>
<dbReference type="eggNOG" id="KOG2176">
    <property type="taxonomic scope" value="Eukaryota"/>
</dbReference>
<organism evidence="8 9">
    <name type="scientific">Tetrapisispora phaffii (strain ATCC 24235 / CBS 4417 / NBRC 1672 / NRRL Y-8282 / UCD 70-5)</name>
    <name type="common">Yeast</name>
    <name type="synonym">Fabospora phaffii</name>
    <dbReference type="NCBI Taxonomy" id="1071381"/>
    <lineage>
        <taxon>Eukaryota</taxon>
        <taxon>Fungi</taxon>
        <taxon>Dikarya</taxon>
        <taxon>Ascomycota</taxon>
        <taxon>Saccharomycotina</taxon>
        <taxon>Saccharomycetes</taxon>
        <taxon>Saccharomycetales</taxon>
        <taxon>Saccharomycetaceae</taxon>
        <taxon>Tetrapisispora</taxon>
    </lineage>
</organism>
<dbReference type="GO" id="GO:0031267">
    <property type="term" value="F:small GTPase binding"/>
    <property type="evidence" value="ECO:0007669"/>
    <property type="project" value="EnsemblFungi"/>
</dbReference>
<protein>
    <recommendedName>
        <fullName evidence="5">Exocyst complex component SEC15</fullName>
    </recommendedName>
</protein>
<dbReference type="GO" id="GO:0006886">
    <property type="term" value="P:intracellular protein transport"/>
    <property type="evidence" value="ECO:0007669"/>
    <property type="project" value="InterPro"/>
</dbReference>
<evidence type="ECO:0000313" key="9">
    <source>
        <dbReference type="Proteomes" id="UP000005666"/>
    </source>
</evidence>
<comment type="function">
    <text evidence="5">Component of the exocyst complex involved in the docking of exocytic vesicles with fusion sites on the plasma membrane.</text>
</comment>
<dbReference type="Pfam" id="PF20651">
    <property type="entry name" value="EXOC6_Sec15_N"/>
    <property type="match status" value="1"/>
</dbReference>
<dbReference type="InterPro" id="IPR042045">
    <property type="entry name" value="EXOC6/Sec15_C_dom1"/>
</dbReference>
<evidence type="ECO:0000256" key="3">
    <source>
        <dbReference type="ARBA" id="ARBA00022483"/>
    </source>
</evidence>
<dbReference type="PANTHER" id="PTHR12702:SF0">
    <property type="entry name" value="EXOCYST COMPLEX COMPONENT 6"/>
    <property type="match status" value="1"/>
</dbReference>
<evidence type="ECO:0000256" key="5">
    <source>
        <dbReference type="PIRNR" id="PIRNR025007"/>
    </source>
</evidence>
<evidence type="ECO:0000259" key="6">
    <source>
        <dbReference type="Pfam" id="PF04091"/>
    </source>
</evidence>
<dbReference type="GO" id="GO:0016020">
    <property type="term" value="C:membrane"/>
    <property type="evidence" value="ECO:0007669"/>
    <property type="project" value="TreeGrafter"/>
</dbReference>
<name>G8BTV9_TETPH</name>
<dbReference type="EMBL" id="HE612860">
    <property type="protein sequence ID" value="CCE63337.1"/>
    <property type="molecule type" value="Genomic_DNA"/>
</dbReference>
<feature type="domain" description="Exocyst complex component EXOC6/Sec15 N-terminal" evidence="7">
    <location>
        <begin position="85"/>
        <end position="261"/>
    </location>
</feature>
<dbReference type="Gene3D" id="1.10.357.30">
    <property type="entry name" value="Exocyst complex subunit Sec15 C-terminal domain, N-terminal subdomain"/>
    <property type="match status" value="1"/>
</dbReference>
<dbReference type="STRING" id="1071381.G8BTV9"/>
<dbReference type="Proteomes" id="UP000005666">
    <property type="component" value="Chromosome 5"/>
</dbReference>
<dbReference type="InterPro" id="IPR042044">
    <property type="entry name" value="EXOC6PINT-1/Sec15/Tip20_C_dom2"/>
</dbReference>
<dbReference type="PANTHER" id="PTHR12702">
    <property type="entry name" value="SEC15"/>
    <property type="match status" value="1"/>
</dbReference>